<organism evidence="1 2">
    <name type="scientific">Arctium lappa</name>
    <name type="common">Greater burdock</name>
    <name type="synonym">Lappa major</name>
    <dbReference type="NCBI Taxonomy" id="4217"/>
    <lineage>
        <taxon>Eukaryota</taxon>
        <taxon>Viridiplantae</taxon>
        <taxon>Streptophyta</taxon>
        <taxon>Embryophyta</taxon>
        <taxon>Tracheophyta</taxon>
        <taxon>Spermatophyta</taxon>
        <taxon>Magnoliopsida</taxon>
        <taxon>eudicotyledons</taxon>
        <taxon>Gunneridae</taxon>
        <taxon>Pentapetalae</taxon>
        <taxon>asterids</taxon>
        <taxon>campanulids</taxon>
        <taxon>Asterales</taxon>
        <taxon>Asteraceae</taxon>
        <taxon>Carduoideae</taxon>
        <taxon>Cardueae</taxon>
        <taxon>Arctiinae</taxon>
        <taxon>Arctium</taxon>
    </lineage>
</organism>
<proteinExistence type="predicted"/>
<evidence type="ECO:0000313" key="2">
    <source>
        <dbReference type="Proteomes" id="UP001055879"/>
    </source>
</evidence>
<gene>
    <name evidence="1" type="ORF">L6452_16482</name>
</gene>
<keyword evidence="2" id="KW-1185">Reference proteome</keyword>
<sequence length="163" mass="18292">MDSATVKKKCLLEQNNGLASIAVIEPGLFSSSESENHRDRSRLISRSLYSPKTTSFRSLSSFCSPRSGMFFNGRFQEQPPHFLDACFLCKKPLGCNRDIFMYMGDTPFCSEECRAEQIEMDESKEKKRSLSASIKAMRKKEESEKSSNSSPNYPFRSGAVAAA</sequence>
<reference evidence="2" key="1">
    <citation type="journal article" date="2022" name="Mol. Ecol. Resour.">
        <title>The genomes of chicory, endive, great burdock and yacon provide insights into Asteraceae palaeo-polyploidization history and plant inulin production.</title>
        <authorList>
            <person name="Fan W."/>
            <person name="Wang S."/>
            <person name="Wang H."/>
            <person name="Wang A."/>
            <person name="Jiang F."/>
            <person name="Liu H."/>
            <person name="Zhao H."/>
            <person name="Xu D."/>
            <person name="Zhang Y."/>
        </authorList>
    </citation>
    <scope>NUCLEOTIDE SEQUENCE [LARGE SCALE GENOMIC DNA]</scope>
    <source>
        <strain evidence="2">cv. Niubang</strain>
    </source>
</reference>
<accession>A0ACB9C0N5</accession>
<dbReference type="Proteomes" id="UP001055879">
    <property type="component" value="Linkage Group LG05"/>
</dbReference>
<dbReference type="EMBL" id="CM042051">
    <property type="protein sequence ID" value="KAI3727862.1"/>
    <property type="molecule type" value="Genomic_DNA"/>
</dbReference>
<protein>
    <submittedName>
        <fullName evidence="1">Uncharacterized protein</fullName>
    </submittedName>
</protein>
<reference evidence="1 2" key="2">
    <citation type="journal article" date="2022" name="Mol. Ecol. Resour.">
        <title>The genomes of chicory, endive, great burdock and yacon provide insights into Asteraceae paleo-polyploidization history and plant inulin production.</title>
        <authorList>
            <person name="Fan W."/>
            <person name="Wang S."/>
            <person name="Wang H."/>
            <person name="Wang A."/>
            <person name="Jiang F."/>
            <person name="Liu H."/>
            <person name="Zhao H."/>
            <person name="Xu D."/>
            <person name="Zhang Y."/>
        </authorList>
    </citation>
    <scope>NUCLEOTIDE SEQUENCE [LARGE SCALE GENOMIC DNA]</scope>
    <source>
        <strain evidence="2">cv. Niubang</strain>
    </source>
</reference>
<evidence type="ECO:0000313" key="1">
    <source>
        <dbReference type="EMBL" id="KAI3727862.1"/>
    </source>
</evidence>
<comment type="caution">
    <text evidence="1">The sequence shown here is derived from an EMBL/GenBank/DDBJ whole genome shotgun (WGS) entry which is preliminary data.</text>
</comment>
<name>A0ACB9C0N5_ARCLA</name>